<gene>
    <name evidence="1" type="ORF">SAMN04488513_103137</name>
</gene>
<reference evidence="2" key="1">
    <citation type="submission" date="2016-11" db="EMBL/GenBank/DDBJ databases">
        <authorList>
            <person name="Varghese N."/>
            <person name="Submissions S."/>
        </authorList>
    </citation>
    <scope>NUCLEOTIDE SEQUENCE [LARGE SCALE GENOMIC DNA]</scope>
    <source>
        <strain evidence="2">DSM 19858</strain>
    </source>
</reference>
<evidence type="ECO:0008006" key="3">
    <source>
        <dbReference type="Google" id="ProtNLM"/>
    </source>
</evidence>
<proteinExistence type="predicted"/>
<name>A0A1M6HQJ1_9FLAO</name>
<dbReference type="AlphaFoldDB" id="A0A1M6HQJ1"/>
<dbReference type="STRING" id="192903.SAMN04488513_103137"/>
<sequence>MLYFWDGSKMVAMKKWIFVVVCIALACKQEKKYHDVVQKETLVVPTDALQGVLDFQRELNEEFKNPETSPLPDRYRKNFEGLDFFAPDTSYVVRAKLVRTPDALPFLMPTTTDRKSREVVYGIAHFTLNGEDWQLEIYRNEELAQQEEYRDYLFLPFTDETNGRETYTGGRYIDLSIPQGDSITIDFNRAYNPYCAYNKKYSCPIVPSVNNLGTKVMAGVKAFRPKKD</sequence>
<organism evidence="1 2">
    <name type="scientific">Pseudozobellia thermophila</name>
    <dbReference type="NCBI Taxonomy" id="192903"/>
    <lineage>
        <taxon>Bacteria</taxon>
        <taxon>Pseudomonadati</taxon>
        <taxon>Bacteroidota</taxon>
        <taxon>Flavobacteriia</taxon>
        <taxon>Flavobacteriales</taxon>
        <taxon>Flavobacteriaceae</taxon>
        <taxon>Pseudozobellia</taxon>
    </lineage>
</organism>
<keyword evidence="2" id="KW-1185">Reference proteome</keyword>
<evidence type="ECO:0000313" key="1">
    <source>
        <dbReference type="EMBL" id="SHJ24416.1"/>
    </source>
</evidence>
<accession>A0A1M6HQJ1</accession>
<dbReference type="PANTHER" id="PTHR41913">
    <property type="entry name" value="DUF1684 DOMAIN-CONTAINING PROTEIN"/>
    <property type="match status" value="1"/>
</dbReference>
<dbReference type="Pfam" id="PF07920">
    <property type="entry name" value="DUF1684"/>
    <property type="match status" value="1"/>
</dbReference>
<dbReference type="Proteomes" id="UP000184543">
    <property type="component" value="Unassembled WGS sequence"/>
</dbReference>
<dbReference type="InterPro" id="IPR012467">
    <property type="entry name" value="DUF1684"/>
</dbReference>
<dbReference type="EMBL" id="FQYU01000003">
    <property type="protein sequence ID" value="SHJ24416.1"/>
    <property type="molecule type" value="Genomic_DNA"/>
</dbReference>
<evidence type="ECO:0000313" key="2">
    <source>
        <dbReference type="Proteomes" id="UP000184543"/>
    </source>
</evidence>
<protein>
    <recommendedName>
        <fullName evidence="3">DUF1684 domain-containing protein</fullName>
    </recommendedName>
</protein>
<dbReference type="PANTHER" id="PTHR41913:SF1">
    <property type="entry name" value="DUF1684 DOMAIN-CONTAINING PROTEIN"/>
    <property type="match status" value="1"/>
</dbReference>